<feature type="compositionally biased region" description="Basic residues" evidence="1">
    <location>
        <begin position="318"/>
        <end position="330"/>
    </location>
</feature>
<sequence length="330" mass="35968">MDSVAPLPSSAVPEQKTTSDDATTTATPLSRLGAWAKPIKILSPTTHLNLTLQTDGGEVAQIPFKEHWPPLSEQGFRPTRKDVTNMGSLKGIVPDIMKFSDRKEDALRFPWAARMNPASRNLFRATEPEYLEDGTPKTSNTLEQPNALSYAENSAAAMSHIPSAMEVSPPSTLFVMHNSSTLVDPVTENEDELLSLATLSILENMCMPPSYVCINEIVEQSVPSHETSVDAVPSAQVNSSAVTQSQTEKDKTVEVDLGSNKFASLMSFEEEEDFIDSDKETGPLDLMTPSGKRILRERPVKPSTKAKEMHGQPTSHGRGNRGRGRRGGHG</sequence>
<evidence type="ECO:0000313" key="3">
    <source>
        <dbReference type="Proteomes" id="UP000824890"/>
    </source>
</evidence>
<keyword evidence="3" id="KW-1185">Reference proteome</keyword>
<gene>
    <name evidence="2" type="ORF">HID58_082476</name>
</gene>
<accession>A0ABQ7YAN4</accession>
<dbReference type="EMBL" id="JAGKQM010000018">
    <property type="protein sequence ID" value="KAH0865265.1"/>
    <property type="molecule type" value="Genomic_DNA"/>
</dbReference>
<evidence type="ECO:0000256" key="1">
    <source>
        <dbReference type="SAM" id="MobiDB-lite"/>
    </source>
</evidence>
<reference evidence="2 3" key="1">
    <citation type="submission" date="2021-05" db="EMBL/GenBank/DDBJ databases">
        <title>Genome Assembly of Synthetic Allotetraploid Brassica napus Reveals Homoeologous Exchanges between Subgenomes.</title>
        <authorList>
            <person name="Davis J.T."/>
        </authorList>
    </citation>
    <scope>NUCLEOTIDE SEQUENCE [LARGE SCALE GENOMIC DNA]</scope>
    <source>
        <strain evidence="3">cv. Da-Ae</strain>
        <tissue evidence="2">Seedling</tissue>
    </source>
</reference>
<feature type="region of interest" description="Disordered" evidence="1">
    <location>
        <begin position="228"/>
        <end position="251"/>
    </location>
</feature>
<organism evidence="2 3">
    <name type="scientific">Brassica napus</name>
    <name type="common">Rape</name>
    <dbReference type="NCBI Taxonomy" id="3708"/>
    <lineage>
        <taxon>Eukaryota</taxon>
        <taxon>Viridiplantae</taxon>
        <taxon>Streptophyta</taxon>
        <taxon>Embryophyta</taxon>
        <taxon>Tracheophyta</taxon>
        <taxon>Spermatophyta</taxon>
        <taxon>Magnoliopsida</taxon>
        <taxon>eudicotyledons</taxon>
        <taxon>Gunneridae</taxon>
        <taxon>Pentapetalae</taxon>
        <taxon>rosids</taxon>
        <taxon>malvids</taxon>
        <taxon>Brassicales</taxon>
        <taxon>Brassicaceae</taxon>
        <taxon>Brassiceae</taxon>
        <taxon>Brassica</taxon>
    </lineage>
</organism>
<dbReference type="Proteomes" id="UP000824890">
    <property type="component" value="Unassembled WGS sequence"/>
</dbReference>
<comment type="caution">
    <text evidence="2">The sequence shown here is derived from an EMBL/GenBank/DDBJ whole genome shotgun (WGS) entry which is preliminary data.</text>
</comment>
<name>A0ABQ7YAN4_BRANA</name>
<evidence type="ECO:0000313" key="2">
    <source>
        <dbReference type="EMBL" id="KAH0865265.1"/>
    </source>
</evidence>
<protein>
    <submittedName>
        <fullName evidence="2">Uncharacterized protein</fullName>
    </submittedName>
</protein>
<feature type="region of interest" description="Disordered" evidence="1">
    <location>
        <begin position="273"/>
        <end position="330"/>
    </location>
</feature>
<feature type="compositionally biased region" description="Basic and acidic residues" evidence="1">
    <location>
        <begin position="294"/>
        <end position="310"/>
    </location>
</feature>
<feature type="compositionally biased region" description="Polar residues" evidence="1">
    <location>
        <begin position="235"/>
        <end position="246"/>
    </location>
</feature>
<feature type="region of interest" description="Disordered" evidence="1">
    <location>
        <begin position="1"/>
        <end position="26"/>
    </location>
</feature>
<proteinExistence type="predicted"/>